<dbReference type="Proteomes" id="UP000499080">
    <property type="component" value="Unassembled WGS sequence"/>
</dbReference>
<organism evidence="1 2">
    <name type="scientific">Araneus ventricosus</name>
    <name type="common">Orbweaver spider</name>
    <name type="synonym">Epeira ventricosa</name>
    <dbReference type="NCBI Taxonomy" id="182803"/>
    <lineage>
        <taxon>Eukaryota</taxon>
        <taxon>Metazoa</taxon>
        <taxon>Ecdysozoa</taxon>
        <taxon>Arthropoda</taxon>
        <taxon>Chelicerata</taxon>
        <taxon>Arachnida</taxon>
        <taxon>Araneae</taxon>
        <taxon>Araneomorphae</taxon>
        <taxon>Entelegynae</taxon>
        <taxon>Araneoidea</taxon>
        <taxon>Araneidae</taxon>
        <taxon>Araneus</taxon>
    </lineage>
</organism>
<reference evidence="1 2" key="1">
    <citation type="journal article" date="2019" name="Sci. Rep.">
        <title>Orb-weaving spider Araneus ventricosus genome elucidates the spidroin gene catalogue.</title>
        <authorList>
            <person name="Kono N."/>
            <person name="Nakamura H."/>
            <person name="Ohtoshi R."/>
            <person name="Moran D.A.P."/>
            <person name="Shinohara A."/>
            <person name="Yoshida Y."/>
            <person name="Fujiwara M."/>
            <person name="Mori M."/>
            <person name="Tomita M."/>
            <person name="Arakawa K."/>
        </authorList>
    </citation>
    <scope>NUCLEOTIDE SEQUENCE [LARGE SCALE GENOMIC DNA]</scope>
</reference>
<gene>
    <name evidence="1" type="ORF">AVEN_95622_1</name>
</gene>
<dbReference type="EMBL" id="BGPR01003758">
    <property type="protein sequence ID" value="GBM92045.1"/>
    <property type="molecule type" value="Genomic_DNA"/>
</dbReference>
<sequence>MCRSAQTHPLQALRSPISTTTCSDFLYNRDSLSRVSSTGRISTFMVRQFKWSAWISREVENLNFRPHRSNSHWISALLKVFDVERPNFLGAERS</sequence>
<accession>A0A4Y2JQF9</accession>
<comment type="caution">
    <text evidence="1">The sequence shown here is derived from an EMBL/GenBank/DDBJ whole genome shotgun (WGS) entry which is preliminary data.</text>
</comment>
<evidence type="ECO:0000313" key="1">
    <source>
        <dbReference type="EMBL" id="GBM92045.1"/>
    </source>
</evidence>
<name>A0A4Y2JQF9_ARAVE</name>
<evidence type="ECO:0000313" key="2">
    <source>
        <dbReference type="Proteomes" id="UP000499080"/>
    </source>
</evidence>
<dbReference type="AlphaFoldDB" id="A0A4Y2JQF9"/>
<keyword evidence="2" id="KW-1185">Reference proteome</keyword>
<proteinExistence type="predicted"/>
<protein>
    <submittedName>
        <fullName evidence="1">Uncharacterized protein</fullName>
    </submittedName>
</protein>